<organism evidence="2 3">
    <name type="scientific">Rathayibacter festucae DSM 15932</name>
    <dbReference type="NCBI Taxonomy" id="1328866"/>
    <lineage>
        <taxon>Bacteria</taxon>
        <taxon>Bacillati</taxon>
        <taxon>Actinomycetota</taxon>
        <taxon>Actinomycetes</taxon>
        <taxon>Micrococcales</taxon>
        <taxon>Microbacteriaceae</taxon>
        <taxon>Rathayibacter</taxon>
    </lineage>
</organism>
<evidence type="ECO:0000313" key="3">
    <source>
        <dbReference type="Proteomes" id="UP000285317"/>
    </source>
</evidence>
<protein>
    <submittedName>
        <fullName evidence="2">Uncharacterized protein</fullName>
    </submittedName>
</protein>
<name>A0A3Q9UUI4_9MICO</name>
<proteinExistence type="predicted"/>
<dbReference type="EMBL" id="CP028137">
    <property type="protein sequence ID" value="AZZ51013.1"/>
    <property type="molecule type" value="Genomic_DNA"/>
</dbReference>
<sequence>MAQSAGDPVPELGGSAEEAPISADPSLQALRPDEDPSSDDLPGDDADEVRRLRTQVDALLNDPFDLWVERIQVGGVTASGFEHTLSWRVTKPLRLVRTFQIRVRQLGLPGAIGHSARFAKRRLSGRAR</sequence>
<accession>A0A3Q9UUI4</accession>
<feature type="compositionally biased region" description="Acidic residues" evidence="1">
    <location>
        <begin position="35"/>
        <end position="47"/>
    </location>
</feature>
<gene>
    <name evidence="2" type="ORF">C1I64_02420</name>
</gene>
<evidence type="ECO:0000256" key="1">
    <source>
        <dbReference type="SAM" id="MobiDB-lite"/>
    </source>
</evidence>
<dbReference type="AlphaFoldDB" id="A0A3Q9UUI4"/>
<feature type="region of interest" description="Disordered" evidence="1">
    <location>
        <begin position="1"/>
        <end position="47"/>
    </location>
</feature>
<dbReference type="Proteomes" id="UP000285317">
    <property type="component" value="Chromosome"/>
</dbReference>
<reference evidence="2 3" key="1">
    <citation type="submission" date="2018-03" db="EMBL/GenBank/DDBJ databases">
        <title>Bacteriophage NCPPB3778 and a type I-E CRISPR drive the evolution of the US Biological Select Agent, Rathayibacter toxicus.</title>
        <authorList>
            <person name="Davis E.W.II."/>
            <person name="Tabima J.F."/>
            <person name="Weisberg A.J."/>
            <person name="Dantas Lopes L."/>
            <person name="Wiseman M.S."/>
            <person name="Wiseman M.S."/>
            <person name="Pupko T."/>
            <person name="Belcher M.S."/>
            <person name="Sechler A.J."/>
            <person name="Tancos M.A."/>
            <person name="Schroeder B.K."/>
            <person name="Murray T.D."/>
            <person name="Luster D.G."/>
            <person name="Schneider W.L."/>
            <person name="Rogers E."/>
            <person name="Andreote F.D."/>
            <person name="Grunwald N.J."/>
            <person name="Putnam M.L."/>
            <person name="Chang J.H."/>
        </authorList>
    </citation>
    <scope>NUCLEOTIDE SEQUENCE [LARGE SCALE GENOMIC DNA]</scope>
    <source>
        <strain evidence="2 3">DSM 15932</strain>
    </source>
</reference>
<dbReference type="KEGG" id="rfs:C1I64_02420"/>
<evidence type="ECO:0000313" key="2">
    <source>
        <dbReference type="EMBL" id="AZZ51013.1"/>
    </source>
</evidence>